<evidence type="ECO:0000313" key="3">
    <source>
        <dbReference type="Proteomes" id="UP001066276"/>
    </source>
</evidence>
<feature type="signal peptide" evidence="1">
    <location>
        <begin position="1"/>
        <end position="22"/>
    </location>
</feature>
<keyword evidence="1" id="KW-0732">Signal</keyword>
<proteinExistence type="predicted"/>
<evidence type="ECO:0000256" key="1">
    <source>
        <dbReference type="SAM" id="SignalP"/>
    </source>
</evidence>
<dbReference type="EMBL" id="JANPWB010000013">
    <property type="protein sequence ID" value="KAJ1104308.1"/>
    <property type="molecule type" value="Genomic_DNA"/>
</dbReference>
<gene>
    <name evidence="2" type="ORF">NDU88_001720</name>
</gene>
<sequence>MWLSVCRGWGAGVLVLWRGVLSTRAGGGGGQFIVLASVRGSLECHSDPQGLLYVLQHPCDGAQGGADGPELLPEPQIQFILQAQGLLQLVQDHGHRLLGVVVCVFGIVQCGGVLEMCVYFERGGVYRQWNTVVERPLRGFVGRDSMGVFLLAWRWRIGFRQFITDLSCDGVVWVSEFRRI</sequence>
<dbReference type="AlphaFoldDB" id="A0AAV7MTJ3"/>
<protein>
    <recommendedName>
        <fullName evidence="4">Secreted protein</fullName>
    </recommendedName>
</protein>
<evidence type="ECO:0008006" key="4">
    <source>
        <dbReference type="Google" id="ProtNLM"/>
    </source>
</evidence>
<reference evidence="2" key="1">
    <citation type="journal article" date="2022" name="bioRxiv">
        <title>Sequencing and chromosome-scale assembly of the giantPleurodeles waltlgenome.</title>
        <authorList>
            <person name="Brown T."/>
            <person name="Elewa A."/>
            <person name="Iarovenko S."/>
            <person name="Subramanian E."/>
            <person name="Araus A.J."/>
            <person name="Petzold A."/>
            <person name="Susuki M."/>
            <person name="Suzuki K.-i.T."/>
            <person name="Hayashi T."/>
            <person name="Toyoda A."/>
            <person name="Oliveira C."/>
            <person name="Osipova E."/>
            <person name="Leigh N.D."/>
            <person name="Simon A."/>
            <person name="Yun M.H."/>
        </authorList>
    </citation>
    <scope>NUCLEOTIDE SEQUENCE</scope>
    <source>
        <strain evidence="2">20211129_DDA</strain>
        <tissue evidence="2">Liver</tissue>
    </source>
</reference>
<keyword evidence="3" id="KW-1185">Reference proteome</keyword>
<evidence type="ECO:0000313" key="2">
    <source>
        <dbReference type="EMBL" id="KAJ1104308.1"/>
    </source>
</evidence>
<accession>A0AAV7MTJ3</accession>
<feature type="chain" id="PRO_5043764931" description="Secreted protein" evidence="1">
    <location>
        <begin position="23"/>
        <end position="180"/>
    </location>
</feature>
<organism evidence="2 3">
    <name type="scientific">Pleurodeles waltl</name>
    <name type="common">Iberian ribbed newt</name>
    <dbReference type="NCBI Taxonomy" id="8319"/>
    <lineage>
        <taxon>Eukaryota</taxon>
        <taxon>Metazoa</taxon>
        <taxon>Chordata</taxon>
        <taxon>Craniata</taxon>
        <taxon>Vertebrata</taxon>
        <taxon>Euteleostomi</taxon>
        <taxon>Amphibia</taxon>
        <taxon>Batrachia</taxon>
        <taxon>Caudata</taxon>
        <taxon>Salamandroidea</taxon>
        <taxon>Salamandridae</taxon>
        <taxon>Pleurodelinae</taxon>
        <taxon>Pleurodeles</taxon>
    </lineage>
</organism>
<dbReference type="Proteomes" id="UP001066276">
    <property type="component" value="Chromosome 9"/>
</dbReference>
<name>A0AAV7MTJ3_PLEWA</name>
<comment type="caution">
    <text evidence="2">The sequence shown here is derived from an EMBL/GenBank/DDBJ whole genome shotgun (WGS) entry which is preliminary data.</text>
</comment>